<dbReference type="AlphaFoldDB" id="R7SFD1"/>
<organism evidence="1 2">
    <name type="scientific">Fomitiporia mediterranea (strain MF3/22)</name>
    <name type="common">Grapevine white-rot fungus</name>
    <dbReference type="NCBI Taxonomy" id="694068"/>
    <lineage>
        <taxon>Eukaryota</taxon>
        <taxon>Fungi</taxon>
        <taxon>Dikarya</taxon>
        <taxon>Basidiomycota</taxon>
        <taxon>Agaricomycotina</taxon>
        <taxon>Agaricomycetes</taxon>
        <taxon>Hymenochaetales</taxon>
        <taxon>Hymenochaetaceae</taxon>
        <taxon>Fomitiporia</taxon>
    </lineage>
</organism>
<dbReference type="KEGG" id="fme:FOMMEDRAFT_163504"/>
<reference evidence="2" key="1">
    <citation type="journal article" date="2012" name="Science">
        <title>The Paleozoic origin of enzymatic lignin decomposition reconstructed from 31 fungal genomes.</title>
        <authorList>
            <person name="Floudas D."/>
            <person name="Binder M."/>
            <person name="Riley R."/>
            <person name="Barry K."/>
            <person name="Blanchette R.A."/>
            <person name="Henrissat B."/>
            <person name="Martinez A.T."/>
            <person name="Otillar R."/>
            <person name="Spatafora J.W."/>
            <person name="Yadav J.S."/>
            <person name="Aerts A."/>
            <person name="Benoit I."/>
            <person name="Boyd A."/>
            <person name="Carlson A."/>
            <person name="Copeland A."/>
            <person name="Coutinho P.M."/>
            <person name="de Vries R.P."/>
            <person name="Ferreira P."/>
            <person name="Findley K."/>
            <person name="Foster B."/>
            <person name="Gaskell J."/>
            <person name="Glotzer D."/>
            <person name="Gorecki P."/>
            <person name="Heitman J."/>
            <person name="Hesse C."/>
            <person name="Hori C."/>
            <person name="Igarashi K."/>
            <person name="Jurgens J.A."/>
            <person name="Kallen N."/>
            <person name="Kersten P."/>
            <person name="Kohler A."/>
            <person name="Kuees U."/>
            <person name="Kumar T.K.A."/>
            <person name="Kuo A."/>
            <person name="LaButti K."/>
            <person name="Larrondo L.F."/>
            <person name="Lindquist E."/>
            <person name="Ling A."/>
            <person name="Lombard V."/>
            <person name="Lucas S."/>
            <person name="Lundell T."/>
            <person name="Martin R."/>
            <person name="McLaughlin D.J."/>
            <person name="Morgenstern I."/>
            <person name="Morin E."/>
            <person name="Murat C."/>
            <person name="Nagy L.G."/>
            <person name="Nolan M."/>
            <person name="Ohm R.A."/>
            <person name="Patyshakuliyeva A."/>
            <person name="Rokas A."/>
            <person name="Ruiz-Duenas F.J."/>
            <person name="Sabat G."/>
            <person name="Salamov A."/>
            <person name="Samejima M."/>
            <person name="Schmutz J."/>
            <person name="Slot J.C."/>
            <person name="St John F."/>
            <person name="Stenlid J."/>
            <person name="Sun H."/>
            <person name="Sun S."/>
            <person name="Syed K."/>
            <person name="Tsang A."/>
            <person name="Wiebenga A."/>
            <person name="Young D."/>
            <person name="Pisabarro A."/>
            <person name="Eastwood D.C."/>
            <person name="Martin F."/>
            <person name="Cullen D."/>
            <person name="Grigoriev I.V."/>
            <person name="Hibbett D.S."/>
        </authorList>
    </citation>
    <scope>NUCLEOTIDE SEQUENCE [LARGE SCALE GENOMIC DNA]</scope>
    <source>
        <strain evidence="2">MF3/22</strain>
    </source>
</reference>
<dbReference type="GeneID" id="18676027"/>
<dbReference type="PROSITE" id="PS51257">
    <property type="entry name" value="PROKAR_LIPOPROTEIN"/>
    <property type="match status" value="1"/>
</dbReference>
<evidence type="ECO:0000313" key="2">
    <source>
        <dbReference type="Proteomes" id="UP000053630"/>
    </source>
</evidence>
<gene>
    <name evidence="1" type="ORF">FOMMEDRAFT_163504</name>
</gene>
<dbReference type="EMBL" id="JH718660">
    <property type="protein sequence ID" value="EJC97413.1"/>
    <property type="molecule type" value="Genomic_DNA"/>
</dbReference>
<protein>
    <submittedName>
        <fullName evidence="1">Uncharacterized protein</fullName>
    </submittedName>
</protein>
<keyword evidence="2" id="KW-1185">Reference proteome</keyword>
<proteinExistence type="predicted"/>
<dbReference type="Proteomes" id="UP000053630">
    <property type="component" value="Unassembled WGS sequence"/>
</dbReference>
<evidence type="ECO:0000313" key="1">
    <source>
        <dbReference type="EMBL" id="EJC97413.1"/>
    </source>
</evidence>
<dbReference type="RefSeq" id="XP_007272324.1">
    <property type="nucleotide sequence ID" value="XM_007272262.1"/>
</dbReference>
<accession>R7SFD1</accession>
<name>R7SFD1_FOMME</name>
<sequence>MRHKKLTLQLPPAFSFSCQAQLFAKAVLLHLQRHLTHHHDLLTKPDVQLKGY</sequence>